<dbReference type="Proteomes" id="UP000543642">
    <property type="component" value="Unassembled WGS sequence"/>
</dbReference>
<reference evidence="3 4" key="2">
    <citation type="submission" date="2020-08" db="EMBL/GenBank/DDBJ databases">
        <title>Genomic Encyclopedia of Type Strains, Phase IV (KMG-IV): sequencing the most valuable type-strain genomes for metagenomic binning, comparative biology and taxonomic classification.</title>
        <authorList>
            <person name="Goeker M."/>
        </authorList>
    </citation>
    <scope>NUCLEOTIDE SEQUENCE [LARGE SCALE GENOMIC DNA]</scope>
    <source>
        <strain evidence="3 4">DSM 106146</strain>
    </source>
</reference>
<dbReference type="PANTHER" id="PTHR12110:SF41">
    <property type="entry name" value="INOSOSE DEHYDRATASE"/>
    <property type="match status" value="1"/>
</dbReference>
<organism evidence="2">
    <name type="scientific">Catenibacillus scindens</name>
    <dbReference type="NCBI Taxonomy" id="673271"/>
    <lineage>
        <taxon>Bacteria</taxon>
        <taxon>Bacillati</taxon>
        <taxon>Bacillota</taxon>
        <taxon>Clostridia</taxon>
        <taxon>Lachnospirales</taxon>
        <taxon>Lachnospiraceae</taxon>
        <taxon>Catenibacillus</taxon>
    </lineage>
</organism>
<dbReference type="InterPro" id="IPR050312">
    <property type="entry name" value="IolE/XylAMocC-like"/>
</dbReference>
<dbReference type="GO" id="GO:0016853">
    <property type="term" value="F:isomerase activity"/>
    <property type="evidence" value="ECO:0007669"/>
    <property type="project" value="UniProtKB-KW"/>
</dbReference>
<gene>
    <name evidence="2" type="primary">usg</name>
    <name evidence="3" type="ORF">HNP82_000227</name>
</gene>
<keyword evidence="4" id="KW-1185">Reference proteome</keyword>
<dbReference type="PANTHER" id="PTHR12110">
    <property type="entry name" value="HYDROXYPYRUVATE ISOMERASE"/>
    <property type="match status" value="1"/>
</dbReference>
<evidence type="ECO:0000259" key="1">
    <source>
        <dbReference type="Pfam" id="PF01261"/>
    </source>
</evidence>
<proteinExistence type="predicted"/>
<sequence length="304" mass="34847">MESKICAQLYSLLKTNQKRSAEVLKQMSEIGFDGVELMGTDTCGMTTQEYKKYIADLNLDVVSSHNLKTVQDFEWAQEMDIHHTDIRPDLGDGSYDAVMRACEEMNREGEERAKYGIYSALHNHSQEFRKVTGREADEDRIYDLLIKNTDPKYVGFELDCGWCAFAGCDPVEYVKKYPGRFPLVHVKEALRSAYCDDELEHFPKDVLKLGKPMPPQNPKAAKEGFLADINYFTEEQAAIMYWGRHWNGRLGEGIINWKALSDALEAQGIEAYICEREYFSYEGGGDAYTCAKQDYEYLKHLLGR</sequence>
<dbReference type="RefSeq" id="WP_183770523.1">
    <property type="nucleotide sequence ID" value="NZ_CAWVEG010000080.1"/>
</dbReference>
<protein>
    <submittedName>
        <fullName evidence="3">Sugar phosphate isomerase/epimerase</fullName>
    </submittedName>
    <submittedName>
        <fullName evidence="2">Usg protein</fullName>
    </submittedName>
</protein>
<accession>A0A0E3XJR1</accession>
<evidence type="ECO:0000313" key="2">
    <source>
        <dbReference type="EMBL" id="AKC35074.1"/>
    </source>
</evidence>
<feature type="domain" description="Xylose isomerase-like TIM barrel" evidence="1">
    <location>
        <begin position="26"/>
        <end position="287"/>
    </location>
</feature>
<dbReference type="EMBL" id="KP137588">
    <property type="protein sequence ID" value="AKC35074.1"/>
    <property type="molecule type" value="Genomic_DNA"/>
</dbReference>
<dbReference type="AlphaFoldDB" id="A0A0E3XJR1"/>
<keyword evidence="3" id="KW-0413">Isomerase</keyword>
<reference evidence="2" key="1">
    <citation type="journal article" date="2016" name="Environ. Microbiol.">
        <title>Identification and functional expression of genes encoding flavonoid O- and C-glycosidases in intestinal bacteria.</title>
        <authorList>
            <person name="Braune A."/>
            <person name="Engst W."/>
            <person name="Blaut M."/>
        </authorList>
    </citation>
    <scope>NUCLEOTIDE SEQUENCE</scope>
    <source>
        <strain evidence="2">CG19-1</strain>
    </source>
</reference>
<dbReference type="Gene3D" id="3.20.20.150">
    <property type="entry name" value="Divalent-metal-dependent TIM barrel enzymes"/>
    <property type="match status" value="1"/>
</dbReference>
<evidence type="ECO:0000313" key="3">
    <source>
        <dbReference type="EMBL" id="MBB5263133.1"/>
    </source>
</evidence>
<name>A0A0E3XJR1_9FIRM</name>
<dbReference type="EMBL" id="JACHFW010000001">
    <property type="protein sequence ID" value="MBB5263133.1"/>
    <property type="molecule type" value="Genomic_DNA"/>
</dbReference>
<dbReference type="Pfam" id="PF01261">
    <property type="entry name" value="AP_endonuc_2"/>
    <property type="match status" value="1"/>
</dbReference>
<evidence type="ECO:0000313" key="4">
    <source>
        <dbReference type="Proteomes" id="UP000543642"/>
    </source>
</evidence>
<dbReference type="InterPro" id="IPR013022">
    <property type="entry name" value="Xyl_isomerase-like_TIM-brl"/>
</dbReference>
<dbReference type="SUPFAM" id="SSF51658">
    <property type="entry name" value="Xylose isomerase-like"/>
    <property type="match status" value="1"/>
</dbReference>
<dbReference type="InterPro" id="IPR036237">
    <property type="entry name" value="Xyl_isomerase-like_sf"/>
</dbReference>